<accession>A0ACA9UE30</accession>
<dbReference type="Proteomes" id="UP000836387">
    <property type="component" value="Unassembled WGS sequence"/>
</dbReference>
<gene>
    <name evidence="1" type="ORF">CRV2_00016451</name>
</gene>
<reference evidence="1" key="1">
    <citation type="submission" date="2020-04" db="EMBL/GenBank/DDBJ databases">
        <authorList>
            <person name="Broberg M."/>
        </authorList>
    </citation>
    <scope>NUCLEOTIDE SEQUENCE</scope>
</reference>
<proteinExistence type="predicted"/>
<keyword evidence="2" id="KW-1185">Reference proteome</keyword>
<comment type="caution">
    <text evidence="1">The sequence shown here is derived from an EMBL/GenBank/DDBJ whole genome shotgun (WGS) entry which is preliminary data.</text>
</comment>
<evidence type="ECO:0000313" key="1">
    <source>
        <dbReference type="EMBL" id="CAG9951611.1"/>
    </source>
</evidence>
<protein>
    <submittedName>
        <fullName evidence="1">Uncharacterized protein</fullName>
    </submittedName>
</protein>
<sequence>MYLPMAPYLSNTEVEVSNSGSTKPKLYILSDFHPDAVKYAQSLFDCILFEDPKGAHWHSDATAILIKDYYITEKDLIAAPQLKVIGKQGVGLDKVDVDACKKHGVEVFNTPGVNAGAVAEMTMCLGFSVARQVPQLCLRQRVEGEVIRKETVNGLLLSGKTIGVIGMGNIGRAVAHMFYGGLGCPIVTYDPYHPGGSGPWEQIPHTRVDVLDQLLERSDVVTIHVPLAPSTKGLISYPQLQKMKRSAILLNTARGGIVDEYDLARGLEEGLIWGAGFDCHVEEPPTKKTYERLWSHPQFVGTPHIAAATDETQIATINAATDKVYKFLVG</sequence>
<reference evidence="1" key="2">
    <citation type="submission" date="2021-10" db="EMBL/GenBank/DDBJ databases">
        <authorList>
            <person name="Piombo E."/>
        </authorList>
    </citation>
    <scope>NUCLEOTIDE SEQUENCE</scope>
</reference>
<dbReference type="EMBL" id="CADEHS020000345">
    <property type="protein sequence ID" value="CAG9951611.1"/>
    <property type="molecule type" value="Genomic_DNA"/>
</dbReference>
<evidence type="ECO:0000313" key="2">
    <source>
        <dbReference type="Proteomes" id="UP000836387"/>
    </source>
</evidence>
<organism evidence="1 2">
    <name type="scientific">Clonostachys rosea f. rosea IK726</name>
    <dbReference type="NCBI Taxonomy" id="1349383"/>
    <lineage>
        <taxon>Eukaryota</taxon>
        <taxon>Fungi</taxon>
        <taxon>Dikarya</taxon>
        <taxon>Ascomycota</taxon>
        <taxon>Pezizomycotina</taxon>
        <taxon>Sordariomycetes</taxon>
        <taxon>Hypocreomycetidae</taxon>
        <taxon>Hypocreales</taxon>
        <taxon>Bionectriaceae</taxon>
        <taxon>Clonostachys</taxon>
    </lineage>
</organism>
<name>A0ACA9UE30_BIOOC</name>